<dbReference type="InterPro" id="IPR029063">
    <property type="entry name" value="SAM-dependent_MTases_sf"/>
</dbReference>
<keyword evidence="3" id="KW-1185">Reference proteome</keyword>
<dbReference type="AlphaFoldDB" id="A0A8A4TL32"/>
<dbReference type="PANTHER" id="PTHR43591:SF24">
    <property type="entry name" value="2-METHOXY-6-POLYPRENYL-1,4-BENZOQUINOL METHYLASE, MITOCHONDRIAL"/>
    <property type="match status" value="1"/>
</dbReference>
<gene>
    <name evidence="2" type="ORF">J3U87_32090</name>
</gene>
<evidence type="ECO:0000313" key="2">
    <source>
        <dbReference type="EMBL" id="QTD50250.1"/>
    </source>
</evidence>
<dbReference type="PANTHER" id="PTHR43591">
    <property type="entry name" value="METHYLTRANSFERASE"/>
    <property type="match status" value="1"/>
</dbReference>
<dbReference type="GO" id="GO:0032259">
    <property type="term" value="P:methylation"/>
    <property type="evidence" value="ECO:0007669"/>
    <property type="project" value="UniProtKB-KW"/>
</dbReference>
<evidence type="ECO:0000313" key="3">
    <source>
        <dbReference type="Proteomes" id="UP000663929"/>
    </source>
</evidence>
<dbReference type="KEGG" id="scor:J3U87_32090"/>
<evidence type="ECO:0000259" key="1">
    <source>
        <dbReference type="Pfam" id="PF08241"/>
    </source>
</evidence>
<dbReference type="EMBL" id="CP071793">
    <property type="protein sequence ID" value="QTD50250.1"/>
    <property type="molecule type" value="Genomic_DNA"/>
</dbReference>
<accession>A0A8A4TL32</accession>
<keyword evidence="2" id="KW-0808">Transferase</keyword>
<organism evidence="2 3">
    <name type="scientific">Sulfidibacter corallicola</name>
    <dbReference type="NCBI Taxonomy" id="2818388"/>
    <lineage>
        <taxon>Bacteria</taxon>
        <taxon>Pseudomonadati</taxon>
        <taxon>Acidobacteriota</taxon>
        <taxon>Holophagae</taxon>
        <taxon>Acanthopleuribacterales</taxon>
        <taxon>Acanthopleuribacteraceae</taxon>
        <taxon>Sulfidibacter</taxon>
    </lineage>
</organism>
<dbReference type="Proteomes" id="UP000663929">
    <property type="component" value="Chromosome"/>
</dbReference>
<proteinExistence type="predicted"/>
<sequence>MHEFPSGEYAHSEIMAGDVMVHTLAKQADAVWPREQWWFERLDSTAYPNVLDVGCGPGEITLRLARDLGFSSITGMDLEPRIIDIANQRARDVDNVSFTVGDATALPFEDNRFDLAVNRHMLQVVPSPEKVIREMARVVRPGGLLYFLVEDYGMINGAPVVPDLFWHRIQPGLQKRASDLFVGRKCYGLLKSLGFEEIGCHYASPDTINTPAEVWEGIFRFWSEGYAAFISEACDLPVEEAKAHFQAYIDDVHHPEGYVVWHLPVFTVRNPT</sequence>
<name>A0A8A4TL32_SULCO</name>
<dbReference type="SUPFAM" id="SSF53335">
    <property type="entry name" value="S-adenosyl-L-methionine-dependent methyltransferases"/>
    <property type="match status" value="1"/>
</dbReference>
<dbReference type="Gene3D" id="3.40.50.150">
    <property type="entry name" value="Vaccinia Virus protein VP39"/>
    <property type="match status" value="1"/>
</dbReference>
<dbReference type="CDD" id="cd02440">
    <property type="entry name" value="AdoMet_MTases"/>
    <property type="match status" value="1"/>
</dbReference>
<feature type="domain" description="Methyltransferase type 11" evidence="1">
    <location>
        <begin position="51"/>
        <end position="147"/>
    </location>
</feature>
<keyword evidence="2" id="KW-0489">Methyltransferase</keyword>
<dbReference type="RefSeq" id="WP_237379879.1">
    <property type="nucleotide sequence ID" value="NZ_CP071793.1"/>
</dbReference>
<protein>
    <submittedName>
        <fullName evidence="2">Class I SAM-dependent methyltransferase</fullName>
    </submittedName>
</protein>
<dbReference type="Pfam" id="PF08241">
    <property type="entry name" value="Methyltransf_11"/>
    <property type="match status" value="1"/>
</dbReference>
<reference evidence="2" key="1">
    <citation type="submission" date="2021-03" db="EMBL/GenBank/DDBJ databases">
        <title>Acanthopleuribacteraceae sp. M133.</title>
        <authorList>
            <person name="Wang G."/>
        </authorList>
    </citation>
    <scope>NUCLEOTIDE SEQUENCE</scope>
    <source>
        <strain evidence="2">M133</strain>
    </source>
</reference>
<dbReference type="GO" id="GO:0008757">
    <property type="term" value="F:S-adenosylmethionine-dependent methyltransferase activity"/>
    <property type="evidence" value="ECO:0007669"/>
    <property type="project" value="InterPro"/>
</dbReference>
<dbReference type="InterPro" id="IPR013216">
    <property type="entry name" value="Methyltransf_11"/>
</dbReference>